<evidence type="ECO:0000256" key="2">
    <source>
        <dbReference type="ARBA" id="ARBA00012418"/>
    </source>
</evidence>
<proteinExistence type="inferred from homology"/>
<evidence type="ECO:0000256" key="11">
    <source>
        <dbReference type="HAMAP-Rule" id="MF_00366"/>
    </source>
</evidence>
<keyword evidence="5 11" id="KW-0808">Transferase</keyword>
<evidence type="ECO:0000256" key="1">
    <source>
        <dbReference type="ARBA" id="ARBA00006711"/>
    </source>
</evidence>
<comment type="function">
    <text evidence="11">Promotes RNA polymerase assembly. Latches the N- and C-terminal regions of the beta' subunit thereby facilitating its interaction with the beta and alpha subunits.</text>
</comment>
<dbReference type="SMART" id="SM01409">
    <property type="entry name" value="RNA_pol_Rpb6"/>
    <property type="match status" value="1"/>
</dbReference>
<comment type="similarity">
    <text evidence="1 11">Belongs to the RNA polymerase subunit omega family.</text>
</comment>
<evidence type="ECO:0000256" key="10">
    <source>
        <dbReference type="ARBA" id="ARBA00048552"/>
    </source>
</evidence>
<evidence type="ECO:0000256" key="7">
    <source>
        <dbReference type="ARBA" id="ARBA00023163"/>
    </source>
</evidence>
<dbReference type="Proteomes" id="UP001163255">
    <property type="component" value="Chromosome"/>
</dbReference>
<keyword evidence="4 11" id="KW-0240">DNA-directed RNA polymerase</keyword>
<evidence type="ECO:0000256" key="5">
    <source>
        <dbReference type="ARBA" id="ARBA00022679"/>
    </source>
</evidence>
<evidence type="ECO:0000313" key="13">
    <source>
        <dbReference type="Proteomes" id="UP001163255"/>
    </source>
</evidence>
<gene>
    <name evidence="11 12" type="primary">rpoZ</name>
    <name evidence="12" type="ORF">NX720_10130</name>
</gene>
<keyword evidence="7 11" id="KW-0804">Transcription</keyword>
<comment type="catalytic activity">
    <reaction evidence="10 11">
        <text>RNA(n) + a ribonucleoside 5'-triphosphate = RNA(n+1) + diphosphate</text>
        <dbReference type="Rhea" id="RHEA:21248"/>
        <dbReference type="Rhea" id="RHEA-COMP:14527"/>
        <dbReference type="Rhea" id="RHEA-COMP:17342"/>
        <dbReference type="ChEBI" id="CHEBI:33019"/>
        <dbReference type="ChEBI" id="CHEBI:61557"/>
        <dbReference type="ChEBI" id="CHEBI:140395"/>
        <dbReference type="EC" id="2.7.7.6"/>
    </reaction>
</comment>
<reference evidence="12" key="1">
    <citation type="submission" date="2022-10" db="EMBL/GenBank/DDBJ databases">
        <title>Completed Genome Sequence of two octocoral isolated bacterium, Endozoicomonas euniceicola EF212T and Endozoicomonas gorgoniicola PS125T.</title>
        <authorList>
            <person name="Chiou Y.-J."/>
            <person name="Chen Y.-H."/>
        </authorList>
    </citation>
    <scope>NUCLEOTIDE SEQUENCE</scope>
    <source>
        <strain evidence="12">EF212</strain>
    </source>
</reference>
<comment type="subunit">
    <text evidence="11">The RNAP catalytic core consists of 2 alpha, 1 beta, 1 beta' and 1 omega subunit. When a sigma factor is associated with the core the holoenzyme is formed, which can initiate transcription.</text>
</comment>
<evidence type="ECO:0000256" key="6">
    <source>
        <dbReference type="ARBA" id="ARBA00022695"/>
    </source>
</evidence>
<dbReference type="GO" id="GO:0000428">
    <property type="term" value="C:DNA-directed RNA polymerase complex"/>
    <property type="evidence" value="ECO:0007669"/>
    <property type="project" value="UniProtKB-KW"/>
</dbReference>
<evidence type="ECO:0000313" key="12">
    <source>
        <dbReference type="EMBL" id="UYM18235.1"/>
    </source>
</evidence>
<dbReference type="InterPro" id="IPR036161">
    <property type="entry name" value="RPB6/omega-like_sf"/>
</dbReference>
<dbReference type="InterPro" id="IPR006110">
    <property type="entry name" value="Pol_omega/Rpo6/RPB6"/>
</dbReference>
<dbReference type="RefSeq" id="WP_262600990.1">
    <property type="nucleotide sequence ID" value="NZ_CP103300.1"/>
</dbReference>
<name>A0ABY6GZL9_9GAMM</name>
<dbReference type="HAMAP" id="MF_00366">
    <property type="entry name" value="RNApol_bact_RpoZ"/>
    <property type="match status" value="1"/>
</dbReference>
<evidence type="ECO:0000256" key="3">
    <source>
        <dbReference type="ARBA" id="ARBA00013725"/>
    </source>
</evidence>
<keyword evidence="6 11" id="KW-0548">Nucleotidyltransferase</keyword>
<organism evidence="12 13">
    <name type="scientific">Endozoicomonas euniceicola</name>
    <dbReference type="NCBI Taxonomy" id="1234143"/>
    <lineage>
        <taxon>Bacteria</taxon>
        <taxon>Pseudomonadati</taxon>
        <taxon>Pseudomonadota</taxon>
        <taxon>Gammaproteobacteria</taxon>
        <taxon>Oceanospirillales</taxon>
        <taxon>Endozoicomonadaceae</taxon>
        <taxon>Endozoicomonas</taxon>
    </lineage>
</organism>
<dbReference type="PANTHER" id="PTHR34476:SF1">
    <property type="entry name" value="DNA-DIRECTED RNA POLYMERASE SUBUNIT OMEGA"/>
    <property type="match status" value="1"/>
</dbReference>
<evidence type="ECO:0000256" key="4">
    <source>
        <dbReference type="ARBA" id="ARBA00022478"/>
    </source>
</evidence>
<evidence type="ECO:0000256" key="8">
    <source>
        <dbReference type="ARBA" id="ARBA00029924"/>
    </source>
</evidence>
<dbReference type="PANTHER" id="PTHR34476">
    <property type="entry name" value="DNA-DIRECTED RNA POLYMERASE SUBUNIT OMEGA"/>
    <property type="match status" value="1"/>
</dbReference>
<evidence type="ECO:0000256" key="9">
    <source>
        <dbReference type="ARBA" id="ARBA00030998"/>
    </source>
</evidence>
<dbReference type="Pfam" id="PF01192">
    <property type="entry name" value="RNA_pol_Rpb6"/>
    <property type="match status" value="1"/>
</dbReference>
<dbReference type="Gene3D" id="3.90.940.10">
    <property type="match status" value="1"/>
</dbReference>
<sequence length="83" mass="9154">MARVTVEDCLDNVDNRFELVMVASKRARQLSIGGKEPKLDWENDKPTVMALREIADGLVSASSVEERIVDEDDAAMFLAGVES</sequence>
<dbReference type="InterPro" id="IPR003716">
    <property type="entry name" value="DNA-dir_RNA_pol_omega"/>
</dbReference>
<dbReference type="SUPFAM" id="SSF63562">
    <property type="entry name" value="RPB6/omega subunit-like"/>
    <property type="match status" value="1"/>
</dbReference>
<dbReference type="EC" id="2.7.7.6" evidence="2 11"/>
<protein>
    <recommendedName>
        <fullName evidence="3 11">DNA-directed RNA polymerase subunit omega</fullName>
        <shortName evidence="11">RNAP omega subunit</shortName>
        <ecNumber evidence="2 11">2.7.7.6</ecNumber>
    </recommendedName>
    <alternativeName>
        <fullName evidence="9 11">RNA polymerase omega subunit</fullName>
    </alternativeName>
    <alternativeName>
        <fullName evidence="8 11">Transcriptase subunit omega</fullName>
    </alternativeName>
</protein>
<keyword evidence="13" id="KW-1185">Reference proteome</keyword>
<dbReference type="NCBIfam" id="TIGR00690">
    <property type="entry name" value="rpoZ"/>
    <property type="match status" value="1"/>
</dbReference>
<accession>A0ABY6GZL9</accession>
<dbReference type="GO" id="GO:0003899">
    <property type="term" value="F:DNA-directed RNA polymerase activity"/>
    <property type="evidence" value="ECO:0007669"/>
    <property type="project" value="UniProtKB-EC"/>
</dbReference>
<dbReference type="EMBL" id="CP103300">
    <property type="protein sequence ID" value="UYM18235.1"/>
    <property type="molecule type" value="Genomic_DNA"/>
</dbReference>